<comment type="function">
    <text evidence="1">Alpha-L-fucosidase is responsible for hydrolyzing the alpha-1,6-linked fucose joined to the reducing-end N-acetylglucosamine of the carbohydrate moieties of glycoproteins.</text>
</comment>
<dbReference type="InterPro" id="IPR017853">
    <property type="entry name" value="GH"/>
</dbReference>
<keyword evidence="4 8" id="KW-0732">Signal</keyword>
<evidence type="ECO:0000256" key="3">
    <source>
        <dbReference type="ARBA" id="ARBA00012662"/>
    </source>
</evidence>
<evidence type="ECO:0000256" key="5">
    <source>
        <dbReference type="ARBA" id="ARBA00022801"/>
    </source>
</evidence>
<feature type="chain" id="PRO_5003552911" description="alpha-L-fucosidase" evidence="8">
    <location>
        <begin position="21"/>
        <end position="440"/>
    </location>
</feature>
<dbReference type="GO" id="GO:0006004">
    <property type="term" value="P:fucose metabolic process"/>
    <property type="evidence" value="ECO:0007669"/>
    <property type="project" value="InterPro"/>
</dbReference>
<dbReference type="PATRIC" id="fig|883158.3.peg.1499"/>
<dbReference type="PANTHER" id="PTHR10030:SF37">
    <property type="entry name" value="ALPHA-L-FUCOSIDASE-RELATED"/>
    <property type="match status" value="1"/>
</dbReference>
<feature type="site" description="May be important for catalysis" evidence="7">
    <location>
        <position position="285"/>
    </location>
</feature>
<dbReference type="SMART" id="SM00812">
    <property type="entry name" value="Alpha_L_fucos"/>
    <property type="match status" value="1"/>
</dbReference>
<evidence type="ECO:0000313" key="11">
    <source>
        <dbReference type="Proteomes" id="UP000016023"/>
    </source>
</evidence>
<dbReference type="STRING" id="883158.HMPREF9140_01502"/>
<dbReference type="PRINTS" id="PR00741">
    <property type="entry name" value="GLHYDRLASE29"/>
</dbReference>
<dbReference type="PANTHER" id="PTHR10030">
    <property type="entry name" value="ALPHA-L-FUCOSIDASE"/>
    <property type="match status" value="1"/>
</dbReference>
<evidence type="ECO:0000313" key="10">
    <source>
        <dbReference type="EMBL" id="EHO68720.1"/>
    </source>
</evidence>
<accession>H1Q3L4</accession>
<evidence type="ECO:0000256" key="2">
    <source>
        <dbReference type="ARBA" id="ARBA00007951"/>
    </source>
</evidence>
<keyword evidence="5" id="KW-0378">Hydrolase</keyword>
<evidence type="ECO:0000256" key="1">
    <source>
        <dbReference type="ARBA" id="ARBA00004071"/>
    </source>
</evidence>
<dbReference type="GO" id="GO:0004560">
    <property type="term" value="F:alpha-L-fucosidase activity"/>
    <property type="evidence" value="ECO:0007669"/>
    <property type="project" value="InterPro"/>
</dbReference>
<protein>
    <recommendedName>
        <fullName evidence="3">alpha-L-fucosidase</fullName>
        <ecNumber evidence="3">3.2.1.51</ecNumber>
    </recommendedName>
</protein>
<dbReference type="AlphaFoldDB" id="H1Q3L4"/>
<comment type="similarity">
    <text evidence="2">Belongs to the glycosyl hydrolase 29 family.</text>
</comment>
<keyword evidence="6" id="KW-0326">Glycosidase</keyword>
<dbReference type="Proteomes" id="UP000016023">
    <property type="component" value="Unassembled WGS sequence"/>
</dbReference>
<dbReference type="SUPFAM" id="SSF51445">
    <property type="entry name" value="(Trans)glycosidases"/>
    <property type="match status" value="1"/>
</dbReference>
<reference evidence="10 11" key="1">
    <citation type="submission" date="2011-12" db="EMBL/GenBank/DDBJ databases">
        <title>The Genome Sequence of Prevotella micans F0438.</title>
        <authorList>
            <consortium name="The Broad Institute Genome Sequencing Platform"/>
            <person name="Earl A."/>
            <person name="Ward D."/>
            <person name="Feldgarden M."/>
            <person name="Gevers D."/>
            <person name="Izard J."/>
            <person name="Baranova O.V."/>
            <person name="Blanton J.M."/>
            <person name="Wade W.G."/>
            <person name="Dewhirst F.E."/>
            <person name="Young S.K."/>
            <person name="Zeng Q."/>
            <person name="Gargeya S."/>
            <person name="Fitzgerald M."/>
            <person name="Haas B."/>
            <person name="Abouelleil A."/>
            <person name="Alvarado L."/>
            <person name="Arachchi H.M."/>
            <person name="Berlin A."/>
            <person name="Chapman S.B."/>
            <person name="Gearin G."/>
            <person name="Goldberg J."/>
            <person name="Griggs A."/>
            <person name="Gujja S."/>
            <person name="Hansen M."/>
            <person name="Heiman D."/>
            <person name="Howarth C."/>
            <person name="Larimer J."/>
            <person name="Lui A."/>
            <person name="MacDonald P.J.P."/>
            <person name="McCowen C."/>
            <person name="Montmayeur A."/>
            <person name="Murphy C."/>
            <person name="Neiman D."/>
            <person name="Pearson M."/>
            <person name="Priest M."/>
            <person name="Roberts A."/>
            <person name="Saif S."/>
            <person name="Shea T."/>
            <person name="Sisk P."/>
            <person name="Stolte C."/>
            <person name="Sykes S."/>
            <person name="Wortman J."/>
            <person name="Nusbaum C."/>
            <person name="Birren B."/>
        </authorList>
    </citation>
    <scope>NUCLEOTIDE SEQUENCE [LARGE SCALE GENOMIC DNA]</scope>
    <source>
        <strain evidence="10 11">F0438</strain>
    </source>
</reference>
<evidence type="ECO:0000256" key="7">
    <source>
        <dbReference type="PIRSR" id="PIRSR001092-1"/>
    </source>
</evidence>
<dbReference type="InterPro" id="IPR016286">
    <property type="entry name" value="FUC_metazoa-typ"/>
</dbReference>
<keyword evidence="11" id="KW-1185">Reference proteome</keyword>
<organism evidence="10 11">
    <name type="scientific">Prevotella micans F0438</name>
    <dbReference type="NCBI Taxonomy" id="883158"/>
    <lineage>
        <taxon>Bacteria</taxon>
        <taxon>Pseudomonadati</taxon>
        <taxon>Bacteroidota</taxon>
        <taxon>Bacteroidia</taxon>
        <taxon>Bacteroidales</taxon>
        <taxon>Prevotellaceae</taxon>
        <taxon>Prevotella</taxon>
    </lineage>
</organism>
<dbReference type="PIRSF" id="PIRSF001092">
    <property type="entry name" value="Alpha-L-fucosidase"/>
    <property type="match status" value="1"/>
</dbReference>
<dbReference type="EMBL" id="AGWK01000041">
    <property type="protein sequence ID" value="EHO68720.1"/>
    <property type="molecule type" value="Genomic_DNA"/>
</dbReference>
<evidence type="ECO:0000256" key="4">
    <source>
        <dbReference type="ARBA" id="ARBA00022729"/>
    </source>
</evidence>
<name>H1Q3L4_9BACT</name>
<dbReference type="EC" id="3.2.1.51" evidence="3"/>
<proteinExistence type="inferred from homology"/>
<gene>
    <name evidence="10" type="ORF">HMPREF9140_01502</name>
</gene>
<comment type="caution">
    <text evidence="10">The sequence shown here is derived from an EMBL/GenBank/DDBJ whole genome shotgun (WGS) entry which is preliminary data.</text>
</comment>
<sequence>MKVKTTLLAALMLVSANLFAQQANTPESTYEPTPENLEARKHFADSRFGIFLHWGIYSMFAQGEWYLNTGNLNKDEYAKAASGFYPIRFDADKWVKAFKDAGARYITFTTRHHDGFSMYHTAEGKYNIVDATPFERDVLKELTDACHREGIDVHLYYSILDWIRPDYPIGRTGRNTGRTLKPDYPSYFGFMERQLNELLTGYGDVKAIWLDGYWDHDEDSIPFDWHMPDLYRYVHSIKPECLIGNNHHIYPLVGEDFQMFERDLPGENKSGLSGQDISLLPLEMCETMNGMWGYKVSDTNYKSASQLIQMIVRSAAKGSNLLLNIGPQPNGELPEQSLDRLKSIGQWMRHNGSTIYGTQAGSIAEQPWGVSTDKADTTFVHVLSKVDNEISFPLAAKPRNVLAFEKRTKLPFKYDKKNALLTIKLNVPEGVTDYIIRIEK</sequence>
<feature type="domain" description="Glycoside hydrolase family 29 N-terminal" evidence="9">
    <location>
        <begin position="20"/>
        <end position="352"/>
    </location>
</feature>
<dbReference type="GO" id="GO:0016139">
    <property type="term" value="P:glycoside catabolic process"/>
    <property type="evidence" value="ECO:0007669"/>
    <property type="project" value="TreeGrafter"/>
</dbReference>
<dbReference type="GO" id="GO:0005764">
    <property type="term" value="C:lysosome"/>
    <property type="evidence" value="ECO:0007669"/>
    <property type="project" value="TreeGrafter"/>
</dbReference>
<dbReference type="HOGENOM" id="CLU_002934_0_2_10"/>
<evidence type="ECO:0000256" key="8">
    <source>
        <dbReference type="SAM" id="SignalP"/>
    </source>
</evidence>
<dbReference type="Gene3D" id="3.20.20.80">
    <property type="entry name" value="Glycosidases"/>
    <property type="match status" value="1"/>
</dbReference>
<dbReference type="InterPro" id="IPR000933">
    <property type="entry name" value="Glyco_hydro_29"/>
</dbReference>
<evidence type="ECO:0000256" key="6">
    <source>
        <dbReference type="ARBA" id="ARBA00023295"/>
    </source>
</evidence>
<dbReference type="InterPro" id="IPR057739">
    <property type="entry name" value="Glyco_hydro_29_N"/>
</dbReference>
<feature type="signal peptide" evidence="8">
    <location>
        <begin position="1"/>
        <end position="20"/>
    </location>
</feature>
<dbReference type="Pfam" id="PF01120">
    <property type="entry name" value="Alpha_L_fucos"/>
    <property type="match status" value="1"/>
</dbReference>
<dbReference type="eggNOG" id="COG3669">
    <property type="taxonomic scope" value="Bacteria"/>
</dbReference>
<dbReference type="RefSeq" id="WP_006952978.1">
    <property type="nucleotide sequence ID" value="NZ_JH594522.1"/>
</dbReference>
<evidence type="ECO:0000259" key="9">
    <source>
        <dbReference type="Pfam" id="PF01120"/>
    </source>
</evidence>